<gene>
    <name evidence="1" type="ORF">BaRGS_00015644</name>
</gene>
<reference evidence="1 2" key="1">
    <citation type="journal article" date="2023" name="Sci. Data">
        <title>Genome assembly of the Korean intertidal mud-creeper Batillaria attramentaria.</title>
        <authorList>
            <person name="Patra A.K."/>
            <person name="Ho P.T."/>
            <person name="Jun S."/>
            <person name="Lee S.J."/>
            <person name="Kim Y."/>
            <person name="Won Y.J."/>
        </authorList>
    </citation>
    <scope>NUCLEOTIDE SEQUENCE [LARGE SCALE GENOMIC DNA]</scope>
    <source>
        <strain evidence="1">Wonlab-2016</strain>
    </source>
</reference>
<evidence type="ECO:0000313" key="2">
    <source>
        <dbReference type="Proteomes" id="UP001519460"/>
    </source>
</evidence>
<evidence type="ECO:0000313" key="1">
    <source>
        <dbReference type="EMBL" id="KAK7493123.1"/>
    </source>
</evidence>
<keyword evidence="2" id="KW-1185">Reference proteome</keyword>
<name>A0ABD0L1D4_9CAEN</name>
<accession>A0ABD0L1D4</accession>
<dbReference type="AlphaFoldDB" id="A0ABD0L1D4"/>
<protein>
    <submittedName>
        <fullName evidence="1">Uncharacterized protein</fullName>
    </submittedName>
</protein>
<dbReference type="Proteomes" id="UP001519460">
    <property type="component" value="Unassembled WGS sequence"/>
</dbReference>
<organism evidence="1 2">
    <name type="scientific">Batillaria attramentaria</name>
    <dbReference type="NCBI Taxonomy" id="370345"/>
    <lineage>
        <taxon>Eukaryota</taxon>
        <taxon>Metazoa</taxon>
        <taxon>Spiralia</taxon>
        <taxon>Lophotrochozoa</taxon>
        <taxon>Mollusca</taxon>
        <taxon>Gastropoda</taxon>
        <taxon>Caenogastropoda</taxon>
        <taxon>Sorbeoconcha</taxon>
        <taxon>Cerithioidea</taxon>
        <taxon>Batillariidae</taxon>
        <taxon>Batillaria</taxon>
    </lineage>
</organism>
<comment type="caution">
    <text evidence="1">The sequence shown here is derived from an EMBL/GenBank/DDBJ whole genome shotgun (WGS) entry which is preliminary data.</text>
</comment>
<dbReference type="EMBL" id="JACVVK020000096">
    <property type="protein sequence ID" value="KAK7493123.1"/>
    <property type="molecule type" value="Genomic_DNA"/>
</dbReference>
<sequence length="132" mass="14522">MTESAGLRPARSDLLGKLAQSASAYPFVERSSSAHFSLNVRRLSSMSLSVLVSSLIVILAKPAMHILQAHARLPAATVCSPPRVTSTHALVVYFWVSFWSHSVEDETSRIISRNTKCMCEGRSLNRHSLVQN</sequence>
<proteinExistence type="predicted"/>